<keyword evidence="7 8" id="KW-0472">Membrane</keyword>
<dbReference type="AlphaFoldDB" id="A0A1G6DNZ4"/>
<evidence type="ECO:0000256" key="2">
    <source>
        <dbReference type="ARBA" id="ARBA00022448"/>
    </source>
</evidence>
<dbReference type="PROSITE" id="PS50893">
    <property type="entry name" value="ABC_TRANSPORTER_2"/>
    <property type="match status" value="1"/>
</dbReference>
<dbReference type="InterPro" id="IPR036640">
    <property type="entry name" value="ABC1_TM_sf"/>
</dbReference>
<evidence type="ECO:0000256" key="5">
    <source>
        <dbReference type="ARBA" id="ARBA00022840"/>
    </source>
</evidence>
<dbReference type="GO" id="GO:0016887">
    <property type="term" value="F:ATP hydrolysis activity"/>
    <property type="evidence" value="ECO:0007669"/>
    <property type="project" value="InterPro"/>
</dbReference>
<evidence type="ECO:0000313" key="12">
    <source>
        <dbReference type="Proteomes" id="UP000198771"/>
    </source>
</evidence>
<comment type="subcellular location">
    <subcellularLocation>
        <location evidence="1">Cell membrane</location>
        <topology evidence="1">Multi-pass membrane protein</topology>
    </subcellularLocation>
</comment>
<dbReference type="Proteomes" id="UP000198771">
    <property type="component" value="Unassembled WGS sequence"/>
</dbReference>
<dbReference type="CDD" id="cd18552">
    <property type="entry name" value="ABC_6TM_MsbA_like"/>
    <property type="match status" value="1"/>
</dbReference>
<keyword evidence="12" id="KW-1185">Reference proteome</keyword>
<proteinExistence type="predicted"/>
<dbReference type="GO" id="GO:0005524">
    <property type="term" value="F:ATP binding"/>
    <property type="evidence" value="ECO:0007669"/>
    <property type="project" value="UniProtKB-KW"/>
</dbReference>
<dbReference type="InterPro" id="IPR017871">
    <property type="entry name" value="ABC_transporter-like_CS"/>
</dbReference>
<reference evidence="11 12" key="1">
    <citation type="submission" date="2016-10" db="EMBL/GenBank/DDBJ databases">
        <authorList>
            <person name="de Groot N.N."/>
        </authorList>
    </citation>
    <scope>NUCLEOTIDE SEQUENCE [LARGE SCALE GENOMIC DNA]</scope>
    <source>
        <strain evidence="11 12">ASO4-2</strain>
    </source>
</reference>
<dbReference type="OrthoDB" id="9760168at2"/>
<keyword evidence="2" id="KW-0813">Transport</keyword>
<dbReference type="Pfam" id="PF00664">
    <property type="entry name" value="ABC_membrane"/>
    <property type="match status" value="1"/>
</dbReference>
<evidence type="ECO:0000256" key="4">
    <source>
        <dbReference type="ARBA" id="ARBA00022741"/>
    </source>
</evidence>
<dbReference type="SMART" id="SM00382">
    <property type="entry name" value="AAA"/>
    <property type="match status" value="1"/>
</dbReference>
<keyword evidence="3 8" id="KW-0812">Transmembrane</keyword>
<dbReference type="STRING" id="617002.SAMN05660653_02268"/>
<evidence type="ECO:0000256" key="1">
    <source>
        <dbReference type="ARBA" id="ARBA00004651"/>
    </source>
</evidence>
<keyword evidence="6 8" id="KW-1133">Transmembrane helix</keyword>
<dbReference type="EMBL" id="FMXO01000013">
    <property type="protein sequence ID" value="SDB46832.1"/>
    <property type="molecule type" value="Genomic_DNA"/>
</dbReference>
<evidence type="ECO:0000256" key="3">
    <source>
        <dbReference type="ARBA" id="ARBA00022692"/>
    </source>
</evidence>
<keyword evidence="4" id="KW-0547">Nucleotide-binding</keyword>
<gene>
    <name evidence="11" type="ORF">SAMN05660653_02268</name>
</gene>
<feature type="domain" description="ABC transporter" evidence="9">
    <location>
        <begin position="350"/>
        <end position="584"/>
    </location>
</feature>
<evidence type="ECO:0000256" key="7">
    <source>
        <dbReference type="ARBA" id="ARBA00023136"/>
    </source>
</evidence>
<dbReference type="Gene3D" id="1.20.1560.10">
    <property type="entry name" value="ABC transporter type 1, transmembrane domain"/>
    <property type="match status" value="1"/>
</dbReference>
<dbReference type="PROSITE" id="PS50929">
    <property type="entry name" value="ABC_TM1F"/>
    <property type="match status" value="1"/>
</dbReference>
<evidence type="ECO:0000259" key="10">
    <source>
        <dbReference type="PROSITE" id="PS50929"/>
    </source>
</evidence>
<sequence length="592" mass="65736">MRVKQNEGLFKRFLPYFSLLGAVRKQFAAAIFFGVIFGVASGFGLPFMADRVFPIIFGPEPPPLSVLIAVTAFIPAVFLLRSVSGFLNVYLIHYCGGKVLEALRVRVFIKLQTLPLAFYQKNKSGDLLARVINDTGQLQGVVTNVANDLIKQPLTFVGAVGAVVYLSLKQQDLLFILLTLLLVPVCILPIRIIGKKLLHRAHAFLAQTADLTTILNENLTATKEIRAFSLENREIRKFEHAARELFSRAMKVVKYSHILSPTIEVVAAFGVAGAVFYASSRGVGLDQILPLIFALYMSYEPVKKLGRIHNEIRKGEASLERLEYILSTEDSVPDPDVPESLPLEKVRGEIRFERVFFAYDQGIPVLQDINVTIAPGEVVALVGPSGAGKTTFANLIPRFFDVSAGKIRIDGHDLRNLRKEDLRRTMAIVPQDPVLFNDTVRYNIMAGDLDASPEAVEHAAERAFAHEFIRDLPHGYETVVGEKGMRLSGGQKQRLALARAFLRNAPILILDEATSALDATSEEMIQQALSGLIRNKTVLIIAHRFSTIRLASSIFLFECGQITHKGDHEKLYLTSAVYKRLYDQQYMGETPG</sequence>
<feature type="transmembrane region" description="Helical" evidence="8">
    <location>
        <begin position="27"/>
        <end position="49"/>
    </location>
</feature>
<evidence type="ECO:0000256" key="6">
    <source>
        <dbReference type="ARBA" id="ARBA00022989"/>
    </source>
</evidence>
<dbReference type="SUPFAM" id="SSF52540">
    <property type="entry name" value="P-loop containing nucleoside triphosphate hydrolases"/>
    <property type="match status" value="1"/>
</dbReference>
<dbReference type="PANTHER" id="PTHR24221:SF654">
    <property type="entry name" value="ATP-BINDING CASSETTE SUB-FAMILY B MEMBER 6"/>
    <property type="match status" value="1"/>
</dbReference>
<feature type="transmembrane region" description="Helical" evidence="8">
    <location>
        <begin position="61"/>
        <end position="80"/>
    </location>
</feature>
<dbReference type="GO" id="GO:0005886">
    <property type="term" value="C:plasma membrane"/>
    <property type="evidence" value="ECO:0007669"/>
    <property type="project" value="UniProtKB-SubCell"/>
</dbReference>
<keyword evidence="5 11" id="KW-0067">ATP-binding</keyword>
<dbReference type="PANTHER" id="PTHR24221">
    <property type="entry name" value="ATP-BINDING CASSETTE SUB-FAMILY B"/>
    <property type="match status" value="1"/>
</dbReference>
<dbReference type="InterPro" id="IPR003593">
    <property type="entry name" value="AAA+_ATPase"/>
</dbReference>
<evidence type="ECO:0000259" key="9">
    <source>
        <dbReference type="PROSITE" id="PS50893"/>
    </source>
</evidence>
<dbReference type="InterPro" id="IPR003439">
    <property type="entry name" value="ABC_transporter-like_ATP-bd"/>
</dbReference>
<feature type="transmembrane region" description="Helical" evidence="8">
    <location>
        <begin position="174"/>
        <end position="194"/>
    </location>
</feature>
<dbReference type="RefSeq" id="WP_092121621.1">
    <property type="nucleotide sequence ID" value="NZ_FMXO01000013.1"/>
</dbReference>
<dbReference type="InterPro" id="IPR039421">
    <property type="entry name" value="Type_1_exporter"/>
</dbReference>
<protein>
    <submittedName>
        <fullName evidence="11">ATP-binding cassette, subfamily B, MsbA</fullName>
    </submittedName>
</protein>
<feature type="domain" description="ABC transmembrane type-1" evidence="10">
    <location>
        <begin position="29"/>
        <end position="314"/>
    </location>
</feature>
<dbReference type="GO" id="GO:0140359">
    <property type="term" value="F:ABC-type transporter activity"/>
    <property type="evidence" value="ECO:0007669"/>
    <property type="project" value="InterPro"/>
</dbReference>
<name>A0A1G6DNZ4_9BACT</name>
<organism evidence="11 12">
    <name type="scientific">Desulfonatronum thiosulfatophilum</name>
    <dbReference type="NCBI Taxonomy" id="617002"/>
    <lineage>
        <taxon>Bacteria</taxon>
        <taxon>Pseudomonadati</taxon>
        <taxon>Thermodesulfobacteriota</taxon>
        <taxon>Desulfovibrionia</taxon>
        <taxon>Desulfovibrionales</taxon>
        <taxon>Desulfonatronaceae</taxon>
        <taxon>Desulfonatronum</taxon>
    </lineage>
</organism>
<dbReference type="FunFam" id="3.40.50.300:FF:000287">
    <property type="entry name" value="Multidrug ABC transporter ATP-binding protein"/>
    <property type="match status" value="1"/>
</dbReference>
<dbReference type="Gene3D" id="3.40.50.300">
    <property type="entry name" value="P-loop containing nucleotide triphosphate hydrolases"/>
    <property type="match status" value="1"/>
</dbReference>
<evidence type="ECO:0000313" key="11">
    <source>
        <dbReference type="EMBL" id="SDB46832.1"/>
    </source>
</evidence>
<dbReference type="InterPro" id="IPR027417">
    <property type="entry name" value="P-loop_NTPase"/>
</dbReference>
<dbReference type="Pfam" id="PF00005">
    <property type="entry name" value="ABC_tran"/>
    <property type="match status" value="1"/>
</dbReference>
<accession>A0A1G6DNZ4</accession>
<dbReference type="GO" id="GO:0034040">
    <property type="term" value="F:ATPase-coupled lipid transmembrane transporter activity"/>
    <property type="evidence" value="ECO:0007669"/>
    <property type="project" value="TreeGrafter"/>
</dbReference>
<dbReference type="PROSITE" id="PS00211">
    <property type="entry name" value="ABC_TRANSPORTER_1"/>
    <property type="match status" value="1"/>
</dbReference>
<evidence type="ECO:0000256" key="8">
    <source>
        <dbReference type="SAM" id="Phobius"/>
    </source>
</evidence>
<dbReference type="InterPro" id="IPR011527">
    <property type="entry name" value="ABC1_TM_dom"/>
</dbReference>
<dbReference type="SUPFAM" id="SSF90123">
    <property type="entry name" value="ABC transporter transmembrane region"/>
    <property type="match status" value="1"/>
</dbReference>